<comment type="caution">
    <text evidence="2">The sequence shown here is derived from an EMBL/GenBank/DDBJ whole genome shotgun (WGS) entry which is preliminary data.</text>
</comment>
<feature type="compositionally biased region" description="Basic and acidic residues" evidence="1">
    <location>
        <begin position="134"/>
        <end position="151"/>
    </location>
</feature>
<accession>A0A2T7NZQ0</accession>
<gene>
    <name evidence="2" type="ORF">C0Q70_14304</name>
</gene>
<evidence type="ECO:0000313" key="3">
    <source>
        <dbReference type="Proteomes" id="UP000245119"/>
    </source>
</evidence>
<dbReference type="Proteomes" id="UP000245119">
    <property type="component" value="Linkage Group LG8"/>
</dbReference>
<reference evidence="2 3" key="1">
    <citation type="submission" date="2018-04" db="EMBL/GenBank/DDBJ databases">
        <title>The genome of golden apple snail Pomacea canaliculata provides insight into stress tolerance and invasive adaptation.</title>
        <authorList>
            <person name="Liu C."/>
            <person name="Liu B."/>
            <person name="Ren Y."/>
            <person name="Zhang Y."/>
            <person name="Wang H."/>
            <person name="Li S."/>
            <person name="Jiang F."/>
            <person name="Yin L."/>
            <person name="Zhang G."/>
            <person name="Qian W."/>
            <person name="Fan W."/>
        </authorList>
    </citation>
    <scope>NUCLEOTIDE SEQUENCE [LARGE SCALE GENOMIC DNA]</scope>
    <source>
        <strain evidence="2">SZHN2017</strain>
        <tissue evidence="2">Muscle</tissue>
    </source>
</reference>
<proteinExistence type="predicted"/>
<dbReference type="EMBL" id="PZQS01000008">
    <property type="protein sequence ID" value="PVD26626.1"/>
    <property type="molecule type" value="Genomic_DNA"/>
</dbReference>
<sequence length="196" mass="21927">MIIHNISVWETLAELLKTHAQTRPLKVVHGTVTRREVPRDQLEQQFKDDIMAAFKERESAQNLSTDNGVELKMDDPQSLAKTFEEPKQNLDLPAGGELDSEMIEEETSDINDAVIDDTINSSNSASPVIATGDTAKERLDDSSMEDRKEDVVISNEAQENKGERTVESILDHVDEQKTEELETEKTMPSPEFGADT</sequence>
<feature type="region of interest" description="Disordered" evidence="1">
    <location>
        <begin position="118"/>
        <end position="196"/>
    </location>
</feature>
<organism evidence="2 3">
    <name type="scientific">Pomacea canaliculata</name>
    <name type="common">Golden apple snail</name>
    <dbReference type="NCBI Taxonomy" id="400727"/>
    <lineage>
        <taxon>Eukaryota</taxon>
        <taxon>Metazoa</taxon>
        <taxon>Spiralia</taxon>
        <taxon>Lophotrochozoa</taxon>
        <taxon>Mollusca</taxon>
        <taxon>Gastropoda</taxon>
        <taxon>Caenogastropoda</taxon>
        <taxon>Architaenioglossa</taxon>
        <taxon>Ampullarioidea</taxon>
        <taxon>Ampullariidae</taxon>
        <taxon>Pomacea</taxon>
    </lineage>
</organism>
<name>A0A2T7NZQ0_POMCA</name>
<feature type="compositionally biased region" description="Basic and acidic residues" evidence="1">
    <location>
        <begin position="158"/>
        <end position="185"/>
    </location>
</feature>
<dbReference type="AlphaFoldDB" id="A0A2T7NZQ0"/>
<evidence type="ECO:0000313" key="2">
    <source>
        <dbReference type="EMBL" id="PVD26626.1"/>
    </source>
</evidence>
<keyword evidence="3" id="KW-1185">Reference proteome</keyword>
<protein>
    <submittedName>
        <fullName evidence="2">Uncharacterized protein</fullName>
    </submittedName>
</protein>
<evidence type="ECO:0000256" key="1">
    <source>
        <dbReference type="SAM" id="MobiDB-lite"/>
    </source>
</evidence>